<evidence type="ECO:0000259" key="2">
    <source>
        <dbReference type="Pfam" id="PF13625"/>
    </source>
</evidence>
<organism evidence="3 4">
    <name type="scientific">Actinotalea soli</name>
    <dbReference type="NCBI Taxonomy" id="2819234"/>
    <lineage>
        <taxon>Bacteria</taxon>
        <taxon>Bacillati</taxon>
        <taxon>Actinomycetota</taxon>
        <taxon>Actinomycetes</taxon>
        <taxon>Micrococcales</taxon>
        <taxon>Cellulomonadaceae</taxon>
        <taxon>Actinotalea</taxon>
    </lineage>
</organism>
<feature type="domain" description="Helicase XPB/Ssl2 N-terminal" evidence="2">
    <location>
        <begin position="520"/>
        <end position="642"/>
    </location>
</feature>
<dbReference type="GO" id="GO:0004386">
    <property type="term" value="F:helicase activity"/>
    <property type="evidence" value="ECO:0007669"/>
    <property type="project" value="UniProtKB-KW"/>
</dbReference>
<evidence type="ECO:0000313" key="3">
    <source>
        <dbReference type="EMBL" id="MBO1752207.1"/>
    </source>
</evidence>
<gene>
    <name evidence="3" type="ORF">J4G33_10375</name>
</gene>
<comment type="caution">
    <text evidence="3">The sequence shown here is derived from an EMBL/GenBank/DDBJ whole genome shotgun (WGS) entry which is preliminary data.</text>
</comment>
<keyword evidence="3" id="KW-0067">ATP-binding</keyword>
<feature type="compositionally biased region" description="Low complexity" evidence="1">
    <location>
        <begin position="695"/>
        <end position="710"/>
    </location>
</feature>
<evidence type="ECO:0000256" key="1">
    <source>
        <dbReference type="SAM" id="MobiDB-lite"/>
    </source>
</evidence>
<reference evidence="3" key="1">
    <citation type="submission" date="2021-03" db="EMBL/GenBank/DDBJ databases">
        <title>Actinotalea soli sp. nov., isolated from soil.</title>
        <authorList>
            <person name="Ping W."/>
            <person name="Zhang J."/>
        </authorList>
    </citation>
    <scope>NUCLEOTIDE SEQUENCE</scope>
    <source>
        <strain evidence="3">BY-33</strain>
    </source>
</reference>
<proteinExistence type="predicted"/>
<protein>
    <submittedName>
        <fullName evidence="3">Helicase-associated domain-containing protein</fullName>
    </submittedName>
</protein>
<keyword evidence="4" id="KW-1185">Reference proteome</keyword>
<keyword evidence="3" id="KW-0378">Hydrolase</keyword>
<name>A0A939LVT9_9CELL</name>
<dbReference type="AlphaFoldDB" id="A0A939LVT9"/>
<sequence>MATYTQALRERGEIGLATLLTLRPDLATPPPATLRSLAARSSTRASLDRALGELDALSLQLVEAALALHHPGSTASPARAADPGTLARAVGLTEAEAGPALARAADLALLWQDGETPGHHPAPGLAEALGPFPAGLGPWLSTTLARRSEDGLARLASALDLPTTSLDGLVEHVGDAATVTALLAGGPPGVRQVLDALTWGPPVGRSPEPASAGVTSAARAAVEWLLRHGLLSIQDPQHVVLPREVALVLREGRTHRSPATAPEPAGTPIDPRTVDAESAQHAEEAVRLVAGLVTLWGEEPATVLRSGGLGTRELRRVASRLDVDDTTAALVVEVAGSTGLVVEDGEEPPSLAPTAAGEEWLREPVPQRWQEVAEGWLTAERAAWLVGTRDEKGARRAALDPESRRPWAPRLRTTALEVVAQHPGAALSAAQVHQVLAWRAPRSAPPEHAVEAVLAEATTLGVLGAGALSPAGRALLGLGSQTDDAAARGAAPQVPATHEPTASAPAEALAAQLPPAVEEVLLQGDLTGIVPGRPSPSLGALLDLAAQVESRGAGLTVRFTPDSVRRALDAGRTAEELLAELSRHARAGVPQPLEYLVLDAARRHGQVRVGMASSYLRSDDPGLLAGLVEDRSLAGLGLLRLAPTVIAAQATPAALVSALRARGLAPVTEDQSGAVLVAGPRRHVVRGVRGRGRVPAARSGAAAERGATTAEEARERRLRRLVDDLLRGAAREEADGAGVEGAGLLGGPDAEGTPDPVIALALLREAATEGREVWLELVGPGGTIQRRRVRPVRVDGGRVRAVDAEREAELTVAVHRIATVTPA</sequence>
<dbReference type="EMBL" id="JAGEMK010000004">
    <property type="protein sequence ID" value="MBO1752207.1"/>
    <property type="molecule type" value="Genomic_DNA"/>
</dbReference>
<evidence type="ECO:0000313" key="4">
    <source>
        <dbReference type="Proteomes" id="UP000664209"/>
    </source>
</evidence>
<dbReference type="RefSeq" id="WP_208055887.1">
    <property type="nucleotide sequence ID" value="NZ_JAGEMK010000004.1"/>
</dbReference>
<dbReference type="Proteomes" id="UP000664209">
    <property type="component" value="Unassembled WGS sequence"/>
</dbReference>
<accession>A0A939LVT9</accession>
<keyword evidence="3" id="KW-0547">Nucleotide-binding</keyword>
<dbReference type="Pfam" id="PF13625">
    <property type="entry name" value="Helicase_C_3"/>
    <property type="match status" value="1"/>
</dbReference>
<keyword evidence="3" id="KW-0347">Helicase</keyword>
<feature type="region of interest" description="Disordered" evidence="1">
    <location>
        <begin position="695"/>
        <end position="714"/>
    </location>
</feature>
<dbReference type="InterPro" id="IPR032830">
    <property type="entry name" value="XPB/Ssl2_N"/>
</dbReference>